<gene>
    <name evidence="7" type="ORF">NE237_017297</name>
</gene>
<dbReference type="Pfam" id="PF07651">
    <property type="entry name" value="ANTH"/>
    <property type="match status" value="2"/>
</dbReference>
<evidence type="ECO:0000313" key="8">
    <source>
        <dbReference type="Proteomes" id="UP001141806"/>
    </source>
</evidence>
<dbReference type="OrthoDB" id="1932749at2759"/>
<feature type="compositionally biased region" description="Low complexity" evidence="5">
    <location>
        <begin position="175"/>
        <end position="191"/>
    </location>
</feature>
<dbReference type="InterPro" id="IPR014712">
    <property type="entry name" value="ANTH_dom_sf"/>
</dbReference>
<evidence type="ECO:0000256" key="2">
    <source>
        <dbReference type="ARBA" id="ARBA00004555"/>
    </source>
</evidence>
<evidence type="ECO:0000313" key="7">
    <source>
        <dbReference type="EMBL" id="KAJ4965448.1"/>
    </source>
</evidence>
<dbReference type="GO" id="GO:0072583">
    <property type="term" value="P:clathrin-dependent endocytosis"/>
    <property type="evidence" value="ECO:0007669"/>
    <property type="project" value="InterPro"/>
</dbReference>
<evidence type="ECO:0000259" key="6">
    <source>
        <dbReference type="PROSITE" id="PS50942"/>
    </source>
</evidence>
<dbReference type="InterPro" id="IPR013809">
    <property type="entry name" value="ENTH"/>
</dbReference>
<dbReference type="GO" id="GO:0005546">
    <property type="term" value="F:phosphatidylinositol-4,5-bisphosphate binding"/>
    <property type="evidence" value="ECO:0007669"/>
    <property type="project" value="TreeGrafter"/>
</dbReference>
<dbReference type="GO" id="GO:0006900">
    <property type="term" value="P:vesicle budding from membrane"/>
    <property type="evidence" value="ECO:0007669"/>
    <property type="project" value="TreeGrafter"/>
</dbReference>
<dbReference type="SUPFAM" id="SSF89009">
    <property type="entry name" value="GAT-like domain"/>
    <property type="match status" value="1"/>
</dbReference>
<feature type="compositionally biased region" description="Basic and acidic residues" evidence="5">
    <location>
        <begin position="419"/>
        <end position="429"/>
    </location>
</feature>
<dbReference type="Proteomes" id="UP001141806">
    <property type="component" value="Unassembled WGS sequence"/>
</dbReference>
<dbReference type="SUPFAM" id="SSF48464">
    <property type="entry name" value="ENTH/VHS domain"/>
    <property type="match status" value="1"/>
</dbReference>
<name>A0A9Q0K7R6_9MAGN</name>
<dbReference type="GO" id="GO:0005794">
    <property type="term" value="C:Golgi apparatus"/>
    <property type="evidence" value="ECO:0007669"/>
    <property type="project" value="UniProtKB-SubCell"/>
</dbReference>
<dbReference type="Gene3D" id="1.25.40.90">
    <property type="match status" value="1"/>
</dbReference>
<dbReference type="InterPro" id="IPR008942">
    <property type="entry name" value="ENTH_VHS"/>
</dbReference>
<keyword evidence="4" id="KW-0968">Cytoplasmic vesicle</keyword>
<dbReference type="GO" id="GO:0000149">
    <property type="term" value="F:SNARE binding"/>
    <property type="evidence" value="ECO:0007669"/>
    <property type="project" value="TreeGrafter"/>
</dbReference>
<dbReference type="InterPro" id="IPR011417">
    <property type="entry name" value="ANTH_dom"/>
</dbReference>
<dbReference type="EMBL" id="JAMYWD010000007">
    <property type="protein sequence ID" value="KAJ4965448.1"/>
    <property type="molecule type" value="Genomic_DNA"/>
</dbReference>
<dbReference type="GO" id="GO:0030136">
    <property type="term" value="C:clathrin-coated vesicle"/>
    <property type="evidence" value="ECO:0007669"/>
    <property type="project" value="UniProtKB-SubCell"/>
</dbReference>
<accession>A0A9Q0K7R6</accession>
<protein>
    <recommendedName>
        <fullName evidence="6">ENTH domain-containing protein</fullName>
    </recommendedName>
</protein>
<keyword evidence="8" id="KW-1185">Reference proteome</keyword>
<evidence type="ECO:0000256" key="3">
    <source>
        <dbReference type="ARBA" id="ARBA00023034"/>
    </source>
</evidence>
<comment type="caution">
    <text evidence="7">The sequence shown here is derived from an EMBL/GenBank/DDBJ whole genome shotgun (WGS) entry which is preliminary data.</text>
</comment>
<dbReference type="PANTHER" id="PTHR22951:SF70">
    <property type="entry name" value="OS11G0244600 PROTEIN"/>
    <property type="match status" value="1"/>
</dbReference>
<evidence type="ECO:0000256" key="4">
    <source>
        <dbReference type="ARBA" id="ARBA00023329"/>
    </source>
</evidence>
<feature type="region of interest" description="Disordered" evidence="5">
    <location>
        <begin position="175"/>
        <end position="196"/>
    </location>
</feature>
<dbReference type="GO" id="GO:0032050">
    <property type="term" value="F:clathrin heavy chain binding"/>
    <property type="evidence" value="ECO:0007669"/>
    <property type="project" value="TreeGrafter"/>
</dbReference>
<organism evidence="7 8">
    <name type="scientific">Protea cynaroides</name>
    <dbReference type="NCBI Taxonomy" id="273540"/>
    <lineage>
        <taxon>Eukaryota</taxon>
        <taxon>Viridiplantae</taxon>
        <taxon>Streptophyta</taxon>
        <taxon>Embryophyta</taxon>
        <taxon>Tracheophyta</taxon>
        <taxon>Spermatophyta</taxon>
        <taxon>Magnoliopsida</taxon>
        <taxon>Proteales</taxon>
        <taxon>Proteaceae</taxon>
        <taxon>Protea</taxon>
    </lineage>
</organism>
<dbReference type="Gene3D" id="1.20.58.150">
    <property type="entry name" value="ANTH domain"/>
    <property type="match status" value="1"/>
</dbReference>
<feature type="domain" description="ENTH" evidence="6">
    <location>
        <begin position="37"/>
        <end position="223"/>
    </location>
</feature>
<keyword evidence="3" id="KW-0333">Golgi apparatus</keyword>
<dbReference type="PANTHER" id="PTHR22951">
    <property type="entry name" value="CLATHRIN ASSEMBLY PROTEIN"/>
    <property type="match status" value="1"/>
</dbReference>
<reference evidence="7" key="1">
    <citation type="journal article" date="2023" name="Plant J.">
        <title>The genome of the king protea, Protea cynaroides.</title>
        <authorList>
            <person name="Chang J."/>
            <person name="Duong T.A."/>
            <person name="Schoeman C."/>
            <person name="Ma X."/>
            <person name="Roodt D."/>
            <person name="Barker N."/>
            <person name="Li Z."/>
            <person name="Van de Peer Y."/>
            <person name="Mizrachi E."/>
        </authorList>
    </citation>
    <scope>NUCLEOTIDE SEQUENCE</scope>
    <source>
        <tissue evidence="7">Young leaves</tissue>
    </source>
</reference>
<feature type="region of interest" description="Disordered" evidence="5">
    <location>
        <begin position="412"/>
        <end position="452"/>
    </location>
</feature>
<comment type="subcellular location">
    <subcellularLocation>
        <location evidence="1">Cytoplasmic vesicle</location>
        <location evidence="1">Clathrin-coated vesicle</location>
    </subcellularLocation>
    <subcellularLocation>
        <location evidence="2">Golgi apparatus</location>
    </subcellularLocation>
</comment>
<evidence type="ECO:0000256" key="1">
    <source>
        <dbReference type="ARBA" id="ARBA00004132"/>
    </source>
</evidence>
<dbReference type="GO" id="GO:0048268">
    <property type="term" value="P:clathrin coat assembly"/>
    <property type="evidence" value="ECO:0007669"/>
    <property type="project" value="InterPro"/>
</dbReference>
<dbReference type="InterPro" id="IPR045192">
    <property type="entry name" value="AP180-like"/>
</dbReference>
<dbReference type="GO" id="GO:0005545">
    <property type="term" value="F:1-phosphatidylinositol binding"/>
    <property type="evidence" value="ECO:0007669"/>
    <property type="project" value="InterPro"/>
</dbReference>
<sequence>MVVQTKLRLVLGTIKDYASIGKAMICRRGGGGGGGSSHDAGFSGIEIAVVRATGHNSTPIDDKHMHEILFLVSNAPGSVLFLAEMISHRLDKTHDRNVALKTLMLVHRLLRGGNRYFEQNLRNAHLSGHLQIMINKCWGCRRRFHSAAAAGASSCSKKNDYNNYNHSSPPKYSINSNINNSLSSSSSSSSSSDDEDPSASFLLNYAAFLEERMAWVINQAGKLEPIMFQVMEYRSYEDNSTETVFRRLPKYQAFLQRVLDCFPLPLLRINPSDRLTRAAMTNILKESFQVYRSFCEGVATLVDSFFDFKNPARVWALDLLKRASLLSYELSDFFDICKGILGNKNLDYPSVQIVTSDHVLAMEPFLSSSPPSTSSSLATNESCSLSTKTSACLSPFCDYFTDPLESTKTRVTDTITRGKIGEEEGEAAKHTSSINGGTTASSSSSSSSSTPFSCRLETKISKVWVVFDDEESSQDSHFSVGFGGRNDRCSSSTLAEDHSLPTKQRLEDYAWIR</sequence>
<dbReference type="PROSITE" id="PS50942">
    <property type="entry name" value="ENTH"/>
    <property type="match status" value="1"/>
</dbReference>
<dbReference type="AlphaFoldDB" id="A0A9Q0K7R6"/>
<feature type="compositionally biased region" description="Polar residues" evidence="5">
    <location>
        <begin position="430"/>
        <end position="440"/>
    </location>
</feature>
<dbReference type="SMART" id="SM00273">
    <property type="entry name" value="ENTH"/>
    <property type="match status" value="1"/>
</dbReference>
<evidence type="ECO:0000256" key="5">
    <source>
        <dbReference type="SAM" id="MobiDB-lite"/>
    </source>
</evidence>
<dbReference type="GO" id="GO:0005905">
    <property type="term" value="C:clathrin-coated pit"/>
    <property type="evidence" value="ECO:0007669"/>
    <property type="project" value="TreeGrafter"/>
</dbReference>
<proteinExistence type="predicted"/>